<dbReference type="GO" id="GO:0005637">
    <property type="term" value="C:nuclear inner membrane"/>
    <property type="evidence" value="ECO:0007669"/>
    <property type="project" value="UniProtKB-SubCell"/>
</dbReference>
<evidence type="ECO:0000256" key="3">
    <source>
        <dbReference type="ARBA" id="ARBA00022989"/>
    </source>
</evidence>
<dbReference type="GO" id="GO:0034506">
    <property type="term" value="C:chromosome, centromeric core domain"/>
    <property type="evidence" value="ECO:0007669"/>
    <property type="project" value="TreeGrafter"/>
</dbReference>
<dbReference type="GO" id="GO:0071765">
    <property type="term" value="P:nuclear inner membrane organization"/>
    <property type="evidence" value="ECO:0007669"/>
    <property type="project" value="InterPro"/>
</dbReference>
<dbReference type="InterPro" id="IPR018617">
    <property type="entry name" value="Ima1_N"/>
</dbReference>
<evidence type="ECO:0000256" key="5">
    <source>
        <dbReference type="ARBA" id="ARBA00023242"/>
    </source>
</evidence>
<dbReference type="InterPro" id="IPR042321">
    <property type="entry name" value="Ima1"/>
</dbReference>
<dbReference type="Pfam" id="PF09779">
    <property type="entry name" value="Ima1_N"/>
    <property type="match status" value="1"/>
</dbReference>
<dbReference type="PANTHER" id="PTHR28538">
    <property type="entry name" value="INTEGRAL INNER NUCLEAR MEMBRANE PROTEIN IMA1"/>
    <property type="match status" value="1"/>
</dbReference>
<keyword evidence="2" id="KW-0812">Transmembrane</keyword>
<feature type="compositionally biased region" description="Polar residues" evidence="6">
    <location>
        <begin position="434"/>
        <end position="455"/>
    </location>
</feature>
<feature type="region of interest" description="Disordered" evidence="6">
    <location>
        <begin position="400"/>
        <end position="520"/>
    </location>
</feature>
<evidence type="ECO:0000256" key="6">
    <source>
        <dbReference type="SAM" id="MobiDB-lite"/>
    </source>
</evidence>
<dbReference type="GO" id="GO:0044732">
    <property type="term" value="C:mitotic spindle pole body"/>
    <property type="evidence" value="ECO:0007669"/>
    <property type="project" value="TreeGrafter"/>
</dbReference>
<evidence type="ECO:0000256" key="1">
    <source>
        <dbReference type="ARBA" id="ARBA00004473"/>
    </source>
</evidence>
<name>A0A9P8D1G0_MORAP</name>
<accession>A0A9P8D1G0</accession>
<protein>
    <recommendedName>
        <fullName evidence="7">Ima1 N-terminal domain-containing protein</fullName>
    </recommendedName>
</protein>
<feature type="compositionally biased region" description="Polar residues" evidence="6">
    <location>
        <begin position="463"/>
        <end position="482"/>
    </location>
</feature>
<dbReference type="GO" id="GO:0034992">
    <property type="term" value="C:microtubule organizing center attachment site"/>
    <property type="evidence" value="ECO:0007669"/>
    <property type="project" value="TreeGrafter"/>
</dbReference>
<dbReference type="Proteomes" id="UP000717515">
    <property type="component" value="Unassembled WGS sequence"/>
</dbReference>
<reference evidence="8" key="1">
    <citation type="submission" date="2021-07" db="EMBL/GenBank/DDBJ databases">
        <title>Draft genome of Mortierella alpina, strain LL118, isolated from an aspen leaf litter sample.</title>
        <authorList>
            <person name="Yang S."/>
            <person name="Vinatzer B.A."/>
        </authorList>
    </citation>
    <scope>NUCLEOTIDE SEQUENCE</scope>
    <source>
        <strain evidence="8">LL118</strain>
    </source>
</reference>
<dbReference type="PANTHER" id="PTHR28538:SF1">
    <property type="entry name" value="INTEGRAL INNER NUCLEAR MEMBRANE PROTEIN IMA1"/>
    <property type="match status" value="1"/>
</dbReference>
<comment type="caution">
    <text evidence="8">The sequence shown here is derived from an EMBL/GenBank/DDBJ whole genome shotgun (WGS) entry which is preliminary data.</text>
</comment>
<evidence type="ECO:0000256" key="4">
    <source>
        <dbReference type="ARBA" id="ARBA00023136"/>
    </source>
</evidence>
<feature type="compositionally biased region" description="Polar residues" evidence="6">
    <location>
        <begin position="404"/>
        <end position="419"/>
    </location>
</feature>
<keyword evidence="3" id="KW-1133">Transmembrane helix</keyword>
<gene>
    <name evidence="8" type="ORF">KVV02_007795</name>
</gene>
<feature type="region of interest" description="Disordered" evidence="6">
    <location>
        <begin position="588"/>
        <end position="623"/>
    </location>
</feature>
<evidence type="ECO:0000256" key="2">
    <source>
        <dbReference type="ARBA" id="ARBA00022692"/>
    </source>
</evidence>
<evidence type="ECO:0000259" key="7">
    <source>
        <dbReference type="Pfam" id="PF09779"/>
    </source>
</evidence>
<keyword evidence="5" id="KW-0539">Nucleus</keyword>
<feature type="compositionally biased region" description="Polar residues" evidence="6">
    <location>
        <begin position="491"/>
        <end position="516"/>
    </location>
</feature>
<comment type="subcellular location">
    <subcellularLocation>
        <location evidence="1">Nucleus inner membrane</location>
        <topology evidence="1">Multi-pass membrane protein</topology>
    </subcellularLocation>
</comment>
<evidence type="ECO:0000313" key="9">
    <source>
        <dbReference type="Proteomes" id="UP000717515"/>
    </source>
</evidence>
<keyword evidence="4" id="KW-0472">Membrane</keyword>
<proteinExistence type="predicted"/>
<organism evidence="8 9">
    <name type="scientific">Mortierella alpina</name>
    <name type="common">Oleaginous fungus</name>
    <name type="synonym">Mortierella renispora</name>
    <dbReference type="NCBI Taxonomy" id="64518"/>
    <lineage>
        <taxon>Eukaryota</taxon>
        <taxon>Fungi</taxon>
        <taxon>Fungi incertae sedis</taxon>
        <taxon>Mucoromycota</taxon>
        <taxon>Mortierellomycotina</taxon>
        <taxon>Mortierellomycetes</taxon>
        <taxon>Mortierellales</taxon>
        <taxon>Mortierellaceae</taxon>
        <taxon>Mortierella</taxon>
    </lineage>
</organism>
<evidence type="ECO:0000313" key="8">
    <source>
        <dbReference type="EMBL" id="KAG9323470.1"/>
    </source>
</evidence>
<feature type="domain" description="Ima1 N-terminal" evidence="7">
    <location>
        <begin position="34"/>
        <end position="172"/>
    </location>
</feature>
<dbReference type="AlphaFoldDB" id="A0A9P8D1G0"/>
<sequence length="906" mass="101793">MHRSKTGLRSGTHLRPIHQKPGWLETMLHRPVRVECWACVQLSWLHRGQRETPSDWTCPRCLTHQKRDKDGNIIPVPEMFESSLNSEISERIARNRNVRRRYRAGVEDSSSQDNFFCEMCNGHQRVVYQLLSNYIPDEKDENYEAYYDNADTYRKQLEERYPLACSACLDKVQKVLGKQNYQFKTTLLNATLSKSRGDRIEPHRKYPSAFWMFTGVSWLSAHAALMVVELSGLVGPHILPNMEILEALRHRNQTSECLTKRALSRTASRISMATLWPWPSSSGKLNQDWTGNDSATAFITVIACLSIVGLCWDPLQFAVQKMPRVRLRTQWYYPWIRRGALPLVILQLVVLFSTPVSQCGPWCAGSVFLLHSLYLVAFASGRTLKAPLVFKAEAPANDRPLTEGTITPLTRKSVVSRQQESQRYDLHAAPALSRSATDPTSNAFAAPAQSPSSHFGSRPGSPDINQISWSPRKPGNTTSTRSPAAFGMYRSSGQDSAWPQESSSTLTSGSFQTGHDTSGYIPTVDNTFRSRAYEPSPLANPSLITNMGLSNMSLGEMLGFPSARFQPPENLFAHRSAKDSTANVQDAWSFRSPPVDTGAMGANRSFGRGRSSAPSRFDTDVDMNDAIDEDDRNLGVRLNRTGLNHTMDSSTEGTQRNAFGHSFAKDGALDTWADGREAFAAQRYFPPEPETGLEDNFFGVVKIVDDYLPQRQEPRTILGRDLMLKKRMARRWLIVALLCRCVSLLEAVDRWTTMFRWIGQLVFAAGILHATAFWVVGEYHFMQHHLDKNLKDKANVSKTHDPFQPTFGDKVCSNVLLALLLVRVVSLGSWVSDRTSSSFGMWHLSPRMVQWFAPWIQDREQILRTATQAAWLQDGLMAVLFVVLMSCGAGPMPKVRAGSVPTFKVK</sequence>
<dbReference type="EMBL" id="JAIFTL010000099">
    <property type="protein sequence ID" value="KAG9323470.1"/>
    <property type="molecule type" value="Genomic_DNA"/>
</dbReference>